<evidence type="ECO:0000313" key="5">
    <source>
        <dbReference type="Proteomes" id="UP000580910"/>
    </source>
</evidence>
<feature type="transmembrane region" description="Helical" evidence="2">
    <location>
        <begin position="532"/>
        <end position="554"/>
    </location>
</feature>
<reference evidence="4 5" key="1">
    <citation type="submission" date="2020-07" db="EMBL/GenBank/DDBJ databases">
        <title>Sequencing the genomes of 1000 actinobacteria strains.</title>
        <authorList>
            <person name="Klenk H.-P."/>
        </authorList>
    </citation>
    <scope>NUCLEOTIDE SEQUENCE [LARGE SCALE GENOMIC DNA]</scope>
    <source>
        <strain evidence="4 5">DSM 21349</strain>
    </source>
</reference>
<keyword evidence="3" id="KW-0732">Signal</keyword>
<organism evidence="4 5">
    <name type="scientific">Nocardioides ginsengisegetis</name>
    <dbReference type="NCBI Taxonomy" id="661491"/>
    <lineage>
        <taxon>Bacteria</taxon>
        <taxon>Bacillati</taxon>
        <taxon>Actinomycetota</taxon>
        <taxon>Actinomycetes</taxon>
        <taxon>Propionibacteriales</taxon>
        <taxon>Nocardioidaceae</taxon>
        <taxon>Nocardioides</taxon>
    </lineage>
</organism>
<name>A0A7W3J2D5_9ACTN</name>
<feature type="signal peptide" evidence="3">
    <location>
        <begin position="1"/>
        <end position="28"/>
    </location>
</feature>
<feature type="region of interest" description="Disordered" evidence="1">
    <location>
        <begin position="465"/>
        <end position="521"/>
    </location>
</feature>
<feature type="region of interest" description="Disordered" evidence="1">
    <location>
        <begin position="124"/>
        <end position="255"/>
    </location>
</feature>
<dbReference type="RefSeq" id="WP_182540739.1">
    <property type="nucleotide sequence ID" value="NZ_JACGXA010000001.1"/>
</dbReference>
<feature type="compositionally biased region" description="Polar residues" evidence="1">
    <location>
        <begin position="124"/>
        <end position="166"/>
    </location>
</feature>
<sequence length="582" mass="57983">MNRFFVPLAAAALAGAMLPVATGGSAHAEDGGDAPAFSGFSTTSWSAPVRLEIYEPTIPLPATPQMELNFGYSRVEADSTSSNGRASWMWPGDSIGEGAKVIVEMLGLPPELSGPLAAQGYPVQVNSTFPSGENTQSDQPFPGTVMTTTASQDRTTASTGYSTNCDVSDGDTGGSGGSGGDGGGDSPIPGIPGLPELPGIPGLPGLGTSGGNVHEQMGLAALGKTSTGKTTTTPSRHRSGKRTGVTTAAEDGGGEAAECQFPPQLAALIDLGGYISSSRSVSSADEVVATSRAALGDVSIAGGVIRMSGINARAVSSSNGTKTNGEGAAAYGTMTIAGQEFGMGPEGFTAAGSPAPIPGLPDDPTKALEALGVHITMPKPVYTRDADKITTTVEGLVVDIDTSILRHKLDALPWNVFTDIVNQIPFPPEAGPLKSALLSAVTLAPRFVLHLGTATATVQTVQGIDIPPVVPDNDPGGDDEGGTGGGTDTSSSGGSVPPGSTTPTTGGDTTPTDTGDSTTEATEPVAAGLPTLFSIPGLLLFGGIAVASVAGSYFRKLGAAALGGGATCPHGLDSGLPDLRKA</sequence>
<dbReference type="EMBL" id="JACGXA010000001">
    <property type="protein sequence ID" value="MBA8804894.1"/>
    <property type="molecule type" value="Genomic_DNA"/>
</dbReference>
<evidence type="ECO:0000256" key="3">
    <source>
        <dbReference type="SAM" id="SignalP"/>
    </source>
</evidence>
<dbReference type="Proteomes" id="UP000580910">
    <property type="component" value="Unassembled WGS sequence"/>
</dbReference>
<proteinExistence type="predicted"/>
<keyword evidence="2" id="KW-0472">Membrane</keyword>
<comment type="caution">
    <text evidence="4">The sequence shown here is derived from an EMBL/GenBank/DDBJ whole genome shotgun (WGS) entry which is preliminary data.</text>
</comment>
<feature type="compositionally biased region" description="Low complexity" evidence="1">
    <location>
        <begin position="223"/>
        <end position="233"/>
    </location>
</feature>
<gene>
    <name evidence="4" type="ORF">FB382_003185</name>
</gene>
<keyword evidence="2" id="KW-0812">Transmembrane</keyword>
<feature type="chain" id="PRO_5030550831" evidence="3">
    <location>
        <begin position="29"/>
        <end position="582"/>
    </location>
</feature>
<protein>
    <submittedName>
        <fullName evidence="4">Uncharacterized protein</fullName>
    </submittedName>
</protein>
<evidence type="ECO:0000313" key="4">
    <source>
        <dbReference type="EMBL" id="MBA8804894.1"/>
    </source>
</evidence>
<feature type="compositionally biased region" description="Gly residues" evidence="1">
    <location>
        <begin position="171"/>
        <end position="185"/>
    </location>
</feature>
<evidence type="ECO:0000256" key="1">
    <source>
        <dbReference type="SAM" id="MobiDB-lite"/>
    </source>
</evidence>
<dbReference type="AlphaFoldDB" id="A0A7W3J2D5"/>
<evidence type="ECO:0000256" key="2">
    <source>
        <dbReference type="SAM" id="Phobius"/>
    </source>
</evidence>
<feature type="compositionally biased region" description="Low complexity" evidence="1">
    <location>
        <begin position="186"/>
        <end position="200"/>
    </location>
</feature>
<keyword evidence="5" id="KW-1185">Reference proteome</keyword>
<keyword evidence="2" id="KW-1133">Transmembrane helix</keyword>
<feature type="compositionally biased region" description="Low complexity" evidence="1">
    <location>
        <begin position="488"/>
        <end position="519"/>
    </location>
</feature>
<accession>A0A7W3J2D5</accession>